<dbReference type="EMBL" id="BMAW01130332">
    <property type="protein sequence ID" value="GFU34676.1"/>
    <property type="molecule type" value="Genomic_DNA"/>
</dbReference>
<gene>
    <name evidence="1" type="ORF">NPIL_464111</name>
</gene>
<organism evidence="1 2">
    <name type="scientific">Nephila pilipes</name>
    <name type="common">Giant wood spider</name>
    <name type="synonym">Nephila maculata</name>
    <dbReference type="NCBI Taxonomy" id="299642"/>
    <lineage>
        <taxon>Eukaryota</taxon>
        <taxon>Metazoa</taxon>
        <taxon>Ecdysozoa</taxon>
        <taxon>Arthropoda</taxon>
        <taxon>Chelicerata</taxon>
        <taxon>Arachnida</taxon>
        <taxon>Araneae</taxon>
        <taxon>Araneomorphae</taxon>
        <taxon>Entelegynae</taxon>
        <taxon>Araneoidea</taxon>
        <taxon>Nephilidae</taxon>
        <taxon>Nephila</taxon>
    </lineage>
</organism>
<sequence>MKPVLTIRSLIHTECS</sequence>
<evidence type="ECO:0000313" key="1">
    <source>
        <dbReference type="EMBL" id="GFU34676.1"/>
    </source>
</evidence>
<proteinExistence type="predicted"/>
<feature type="non-terminal residue" evidence="1">
    <location>
        <position position="16"/>
    </location>
</feature>
<evidence type="ECO:0000313" key="2">
    <source>
        <dbReference type="Proteomes" id="UP000887013"/>
    </source>
</evidence>
<dbReference type="Proteomes" id="UP000887013">
    <property type="component" value="Unassembled WGS sequence"/>
</dbReference>
<keyword evidence="2" id="KW-1185">Reference proteome</keyword>
<dbReference type="AlphaFoldDB" id="A0A8X6QSU9"/>
<name>A0A8X6QSU9_NEPPI</name>
<accession>A0A8X6QSU9</accession>
<reference evidence="1" key="1">
    <citation type="submission" date="2020-08" db="EMBL/GenBank/DDBJ databases">
        <title>Multicomponent nature underlies the extraordinary mechanical properties of spider dragline silk.</title>
        <authorList>
            <person name="Kono N."/>
            <person name="Nakamura H."/>
            <person name="Mori M."/>
            <person name="Yoshida Y."/>
            <person name="Ohtoshi R."/>
            <person name="Malay A.D."/>
            <person name="Moran D.A.P."/>
            <person name="Tomita M."/>
            <person name="Numata K."/>
            <person name="Arakawa K."/>
        </authorList>
    </citation>
    <scope>NUCLEOTIDE SEQUENCE</scope>
</reference>
<protein>
    <submittedName>
        <fullName evidence="1">Uncharacterized protein</fullName>
    </submittedName>
</protein>
<comment type="caution">
    <text evidence="1">The sequence shown here is derived from an EMBL/GenBank/DDBJ whole genome shotgun (WGS) entry which is preliminary data.</text>
</comment>